<evidence type="ECO:0000313" key="10">
    <source>
        <dbReference type="EMBL" id="SDB24314.1"/>
    </source>
</evidence>
<protein>
    <submittedName>
        <fullName evidence="10">Spermidine/putrescine transport system permease protein</fullName>
    </submittedName>
</protein>
<dbReference type="RefSeq" id="WP_175478361.1">
    <property type="nucleotide sequence ID" value="NZ_FMXQ01000003.1"/>
</dbReference>
<comment type="similarity">
    <text evidence="2">Belongs to the binding-protein-dependent transport system permease family. CysTW subfamily.</text>
</comment>
<accession>A0A1G6BUM6</accession>
<dbReference type="PANTHER" id="PTHR42929:SF1">
    <property type="entry name" value="INNER MEMBRANE ABC TRANSPORTER PERMEASE PROTEIN YDCU-RELATED"/>
    <property type="match status" value="1"/>
</dbReference>
<gene>
    <name evidence="10" type="ORF">SAMN02982931_01875</name>
</gene>
<dbReference type="PANTHER" id="PTHR42929">
    <property type="entry name" value="INNER MEMBRANE ABC TRANSPORTER PERMEASE PROTEIN YDCU-RELATED-RELATED"/>
    <property type="match status" value="1"/>
</dbReference>
<evidence type="ECO:0000256" key="8">
    <source>
        <dbReference type="RuleBase" id="RU363032"/>
    </source>
</evidence>
<dbReference type="PROSITE" id="PS50928">
    <property type="entry name" value="ABC_TM1"/>
    <property type="match status" value="1"/>
</dbReference>
<keyword evidence="5 8" id="KW-0812">Transmembrane</keyword>
<dbReference type="InterPro" id="IPR000515">
    <property type="entry name" value="MetI-like"/>
</dbReference>
<evidence type="ECO:0000256" key="5">
    <source>
        <dbReference type="ARBA" id="ARBA00022692"/>
    </source>
</evidence>
<keyword evidence="4" id="KW-1003">Cell membrane</keyword>
<evidence type="ECO:0000256" key="3">
    <source>
        <dbReference type="ARBA" id="ARBA00022448"/>
    </source>
</evidence>
<dbReference type="EMBL" id="FMXQ01000003">
    <property type="protein sequence ID" value="SDB24314.1"/>
    <property type="molecule type" value="Genomic_DNA"/>
</dbReference>
<dbReference type="STRING" id="665467.SAMN02982931_01875"/>
<evidence type="ECO:0000259" key="9">
    <source>
        <dbReference type="PROSITE" id="PS50928"/>
    </source>
</evidence>
<evidence type="ECO:0000256" key="4">
    <source>
        <dbReference type="ARBA" id="ARBA00022475"/>
    </source>
</evidence>
<feature type="transmembrane region" description="Helical" evidence="8">
    <location>
        <begin position="207"/>
        <end position="229"/>
    </location>
</feature>
<evidence type="ECO:0000256" key="1">
    <source>
        <dbReference type="ARBA" id="ARBA00004651"/>
    </source>
</evidence>
<feature type="domain" description="ABC transmembrane type-1" evidence="9">
    <location>
        <begin position="77"/>
        <end position="285"/>
    </location>
</feature>
<keyword evidence="11" id="KW-1185">Reference proteome</keyword>
<evidence type="ECO:0000256" key="2">
    <source>
        <dbReference type="ARBA" id="ARBA00007069"/>
    </source>
</evidence>
<organism evidence="10 11">
    <name type="scientific">Bauldia litoralis</name>
    <dbReference type="NCBI Taxonomy" id="665467"/>
    <lineage>
        <taxon>Bacteria</taxon>
        <taxon>Pseudomonadati</taxon>
        <taxon>Pseudomonadota</taxon>
        <taxon>Alphaproteobacteria</taxon>
        <taxon>Hyphomicrobiales</taxon>
        <taxon>Kaistiaceae</taxon>
        <taxon>Bauldia</taxon>
    </lineage>
</organism>
<name>A0A1G6BUM6_9HYPH</name>
<evidence type="ECO:0000313" key="11">
    <source>
        <dbReference type="Proteomes" id="UP000199071"/>
    </source>
</evidence>
<feature type="transmembrane region" description="Helical" evidence="8">
    <location>
        <begin position="158"/>
        <end position="186"/>
    </location>
</feature>
<dbReference type="AlphaFoldDB" id="A0A1G6BUM6"/>
<dbReference type="Proteomes" id="UP000199071">
    <property type="component" value="Unassembled WGS sequence"/>
</dbReference>
<dbReference type="SUPFAM" id="SSF161098">
    <property type="entry name" value="MetI-like"/>
    <property type="match status" value="1"/>
</dbReference>
<reference evidence="10 11" key="1">
    <citation type="submission" date="2016-10" db="EMBL/GenBank/DDBJ databases">
        <authorList>
            <person name="de Groot N.N."/>
        </authorList>
    </citation>
    <scope>NUCLEOTIDE SEQUENCE [LARGE SCALE GENOMIC DNA]</scope>
    <source>
        <strain evidence="10 11">ATCC 35022</strain>
    </source>
</reference>
<feature type="transmembrane region" description="Helical" evidence="8">
    <location>
        <begin position="76"/>
        <end position="100"/>
    </location>
</feature>
<keyword evidence="7 8" id="KW-0472">Membrane</keyword>
<dbReference type="GO" id="GO:0005886">
    <property type="term" value="C:plasma membrane"/>
    <property type="evidence" value="ECO:0007669"/>
    <property type="project" value="UniProtKB-SubCell"/>
</dbReference>
<proteinExistence type="inferred from homology"/>
<dbReference type="InterPro" id="IPR035906">
    <property type="entry name" value="MetI-like_sf"/>
</dbReference>
<dbReference type="Gene3D" id="1.10.3720.10">
    <property type="entry name" value="MetI-like"/>
    <property type="match status" value="1"/>
</dbReference>
<evidence type="ECO:0000256" key="6">
    <source>
        <dbReference type="ARBA" id="ARBA00022989"/>
    </source>
</evidence>
<dbReference type="Pfam" id="PF00528">
    <property type="entry name" value="BPD_transp_1"/>
    <property type="match status" value="1"/>
</dbReference>
<dbReference type="GO" id="GO:0055085">
    <property type="term" value="P:transmembrane transport"/>
    <property type="evidence" value="ECO:0007669"/>
    <property type="project" value="InterPro"/>
</dbReference>
<feature type="transmembrane region" description="Helical" evidence="8">
    <location>
        <begin position="24"/>
        <end position="48"/>
    </location>
</feature>
<feature type="transmembrane region" description="Helical" evidence="8">
    <location>
        <begin position="266"/>
        <end position="289"/>
    </location>
</feature>
<sequence length="295" mass="32492">MTTPSLGVRLDGRRLRLGAAARPLLPAGAYYAVFFAIPMASLFVLSFWRAKGFDLVPDVSLVNYEKIATSPLYHALLVRTVAIGLITSLIVVPIAFTLSYLMRFVFERWAQLILQLALISLFSGYLVRIYAWRTILGKQGLLNSTLEWLGIIDQPLEFLIYSNFATIITLTGLLIPLAVLPIYSSMANISRDHLEVARDLGSKRTHLVRTILVPMALPGIRTAFAFSFLLAAGDFVTPSLVGGTQGIMIGNVIADQFRGIGSNWPLGGALAFVTMALVLVIYFAVIRAIRWVTTW</sequence>
<comment type="subcellular location">
    <subcellularLocation>
        <location evidence="1 8">Cell membrane</location>
        <topology evidence="1 8">Multi-pass membrane protein</topology>
    </subcellularLocation>
</comment>
<evidence type="ECO:0000256" key="7">
    <source>
        <dbReference type="ARBA" id="ARBA00023136"/>
    </source>
</evidence>
<keyword evidence="3 8" id="KW-0813">Transport</keyword>
<feature type="transmembrane region" description="Helical" evidence="8">
    <location>
        <begin position="112"/>
        <end position="131"/>
    </location>
</feature>
<keyword evidence="6 8" id="KW-1133">Transmembrane helix</keyword>
<dbReference type="CDD" id="cd06261">
    <property type="entry name" value="TM_PBP2"/>
    <property type="match status" value="1"/>
</dbReference>